<reference evidence="1" key="1">
    <citation type="submission" date="2014-11" db="EMBL/GenBank/DDBJ databases">
        <authorList>
            <person name="Amaro Gonzalez C."/>
        </authorList>
    </citation>
    <scope>NUCLEOTIDE SEQUENCE</scope>
</reference>
<dbReference type="EMBL" id="GBXM01026204">
    <property type="protein sequence ID" value="JAH82373.1"/>
    <property type="molecule type" value="Transcribed_RNA"/>
</dbReference>
<organism evidence="1">
    <name type="scientific">Anguilla anguilla</name>
    <name type="common">European freshwater eel</name>
    <name type="synonym">Muraena anguilla</name>
    <dbReference type="NCBI Taxonomy" id="7936"/>
    <lineage>
        <taxon>Eukaryota</taxon>
        <taxon>Metazoa</taxon>
        <taxon>Chordata</taxon>
        <taxon>Craniata</taxon>
        <taxon>Vertebrata</taxon>
        <taxon>Euteleostomi</taxon>
        <taxon>Actinopterygii</taxon>
        <taxon>Neopterygii</taxon>
        <taxon>Teleostei</taxon>
        <taxon>Anguilliformes</taxon>
        <taxon>Anguillidae</taxon>
        <taxon>Anguilla</taxon>
    </lineage>
</organism>
<dbReference type="AlphaFoldDB" id="A0A0E9VYQ6"/>
<protein>
    <submittedName>
        <fullName evidence="1">Uncharacterized protein</fullName>
    </submittedName>
</protein>
<proteinExistence type="predicted"/>
<sequence length="23" mass="2666">MLPDHLSFCLSIMFPVNQNNHAH</sequence>
<reference evidence="1" key="2">
    <citation type="journal article" date="2015" name="Fish Shellfish Immunol.">
        <title>Early steps in the European eel (Anguilla anguilla)-Vibrio vulnificus interaction in the gills: Role of the RtxA13 toxin.</title>
        <authorList>
            <person name="Callol A."/>
            <person name="Pajuelo D."/>
            <person name="Ebbesson L."/>
            <person name="Teles M."/>
            <person name="MacKenzie S."/>
            <person name="Amaro C."/>
        </authorList>
    </citation>
    <scope>NUCLEOTIDE SEQUENCE</scope>
</reference>
<name>A0A0E9VYQ6_ANGAN</name>
<accession>A0A0E9VYQ6</accession>
<evidence type="ECO:0000313" key="1">
    <source>
        <dbReference type="EMBL" id="JAH82373.1"/>
    </source>
</evidence>